<dbReference type="GO" id="GO:0005524">
    <property type="term" value="F:ATP binding"/>
    <property type="evidence" value="ECO:0007669"/>
    <property type="project" value="UniProtKB-UniRule"/>
</dbReference>
<evidence type="ECO:0000256" key="1">
    <source>
        <dbReference type="ARBA" id="ARBA00007572"/>
    </source>
</evidence>
<dbReference type="Gene3D" id="2.40.50.140">
    <property type="entry name" value="Nucleic acid-binding proteins"/>
    <property type="match status" value="1"/>
</dbReference>
<evidence type="ECO:0000256" key="12">
    <source>
        <dbReference type="ARBA" id="ARBA00023204"/>
    </source>
</evidence>
<comment type="function">
    <text evidence="14">DNA ligase that seals nicks in double-stranded DNA during DNA replication, DNA recombination and DNA repair.</text>
</comment>
<feature type="binding site" evidence="14">
    <location>
        <position position="414"/>
    </location>
    <ligand>
        <name>ATP</name>
        <dbReference type="ChEBI" id="CHEBI:30616"/>
    </ligand>
</feature>
<comment type="caution">
    <text evidence="17">The sequence shown here is derived from an EMBL/GenBank/DDBJ whole genome shotgun (WGS) entry which is preliminary data.</text>
</comment>
<dbReference type="GO" id="GO:0006281">
    <property type="term" value="P:DNA repair"/>
    <property type="evidence" value="ECO:0007669"/>
    <property type="project" value="UniProtKB-UniRule"/>
</dbReference>
<evidence type="ECO:0000256" key="15">
    <source>
        <dbReference type="RuleBase" id="RU004196"/>
    </source>
</evidence>
<evidence type="ECO:0000256" key="2">
    <source>
        <dbReference type="ARBA" id="ARBA00013308"/>
    </source>
</evidence>
<dbReference type="Gene3D" id="1.10.3260.10">
    <property type="entry name" value="DNA ligase, ATP-dependent, N-terminal domain"/>
    <property type="match status" value="1"/>
</dbReference>
<evidence type="ECO:0000256" key="10">
    <source>
        <dbReference type="ARBA" id="ARBA00022842"/>
    </source>
</evidence>
<evidence type="ECO:0000256" key="13">
    <source>
        <dbReference type="ARBA" id="ARBA00023306"/>
    </source>
</evidence>
<evidence type="ECO:0000256" key="7">
    <source>
        <dbReference type="ARBA" id="ARBA00022741"/>
    </source>
</evidence>
<dbReference type="GO" id="GO:0003910">
    <property type="term" value="F:DNA ligase (ATP) activity"/>
    <property type="evidence" value="ECO:0007669"/>
    <property type="project" value="UniProtKB-UniRule"/>
</dbReference>
<dbReference type="EC" id="6.5.1.1" evidence="14"/>
<dbReference type="NCBIfam" id="TIGR00574">
    <property type="entry name" value="dnl1"/>
    <property type="match status" value="1"/>
</dbReference>
<keyword evidence="13 14" id="KW-0131">Cell cycle</keyword>
<dbReference type="CDD" id="cd07972">
    <property type="entry name" value="OBF_DNA_ligase_Arch_LigB"/>
    <property type="match status" value="1"/>
</dbReference>
<dbReference type="SUPFAM" id="SSF117018">
    <property type="entry name" value="ATP-dependent DNA ligase DNA-binding domain"/>
    <property type="match status" value="1"/>
</dbReference>
<dbReference type="OrthoDB" id="31274at2157"/>
<dbReference type="GO" id="GO:0046872">
    <property type="term" value="F:metal ion binding"/>
    <property type="evidence" value="ECO:0007669"/>
    <property type="project" value="UniProtKB-KW"/>
</dbReference>
<evidence type="ECO:0000256" key="11">
    <source>
        <dbReference type="ARBA" id="ARBA00023172"/>
    </source>
</evidence>
<dbReference type="CDD" id="cd07901">
    <property type="entry name" value="Adenylation_DNA_ligase_Arch_LigB"/>
    <property type="match status" value="1"/>
</dbReference>
<dbReference type="GO" id="GO:0071897">
    <property type="term" value="P:DNA biosynthetic process"/>
    <property type="evidence" value="ECO:0007669"/>
    <property type="project" value="InterPro"/>
</dbReference>
<feature type="binding site" evidence="14">
    <location>
        <position position="298"/>
    </location>
    <ligand>
        <name>ATP</name>
        <dbReference type="ChEBI" id="CHEBI:30616"/>
    </ligand>
</feature>
<dbReference type="InterPro" id="IPR022865">
    <property type="entry name" value="DNA_ligae_ATP-dep_bac/arc"/>
</dbReference>
<dbReference type="HAMAP" id="MF_00407">
    <property type="entry name" value="DNA_ligase"/>
    <property type="match status" value="1"/>
</dbReference>
<evidence type="ECO:0000256" key="5">
    <source>
        <dbReference type="ARBA" id="ARBA00022705"/>
    </source>
</evidence>
<reference evidence="17" key="1">
    <citation type="submission" date="2014-12" db="EMBL/GenBank/DDBJ databases">
        <authorList>
            <person name="Huang H.-H."/>
            <person name="Chen S.-C."/>
            <person name="Lai M.-C."/>
        </authorList>
    </citation>
    <scope>NUCLEOTIDE SEQUENCE</scope>
    <source>
        <strain evidence="17">K1F9705b</strain>
    </source>
</reference>
<evidence type="ECO:0000256" key="8">
    <source>
        <dbReference type="ARBA" id="ARBA00022763"/>
    </source>
</evidence>
<feature type="binding site" evidence="14">
    <location>
        <position position="247"/>
    </location>
    <ligand>
        <name>ATP</name>
        <dbReference type="ChEBI" id="CHEBI:30616"/>
    </ligand>
</feature>
<feature type="domain" description="ATP-dependent DNA ligase family profile" evidence="16">
    <location>
        <begin position="335"/>
        <end position="449"/>
    </location>
</feature>
<dbReference type="RefSeq" id="WP_211530189.1">
    <property type="nucleotide sequence ID" value="NZ_JWHL01000003.1"/>
</dbReference>
<keyword evidence="6 14" id="KW-0479">Metal-binding</keyword>
<evidence type="ECO:0000259" key="16">
    <source>
        <dbReference type="PROSITE" id="PS50160"/>
    </source>
</evidence>
<comment type="cofactor">
    <cofactor evidence="14">
        <name>Mg(2+)</name>
        <dbReference type="ChEBI" id="CHEBI:18420"/>
    </cofactor>
</comment>
<dbReference type="GO" id="GO:0006273">
    <property type="term" value="P:lagging strand elongation"/>
    <property type="evidence" value="ECO:0007669"/>
    <property type="project" value="TreeGrafter"/>
</dbReference>
<gene>
    <name evidence="14" type="primary">lig</name>
    <name evidence="17" type="ORF">RJ53_03180</name>
</gene>
<dbReference type="Pfam" id="PF04679">
    <property type="entry name" value="DNA_ligase_A_C"/>
    <property type="match status" value="1"/>
</dbReference>
<feature type="binding site" evidence="14">
    <location>
        <position position="269"/>
    </location>
    <ligand>
        <name>ATP</name>
        <dbReference type="ChEBI" id="CHEBI:30616"/>
    </ligand>
</feature>
<sequence length="561" mass="63010">MLFSEFALWCERIEQLSGRLEMIDLIAGVLPDLDEEDLPIFVRFIRGLIFPDWSPTNLGIGPNLLYDAVAYVGGKKRSDIVMLVNKTGDAGKAVELFLLREKTQQARLFPGEELTLAEVYVTFERMADTGGAKSQREKQRNIQLLFSNASPLDGRYLTRLMLEELRIGVGEGNVRDAIARAFGVNPPLVDRAHQVINDLGEVARLAKSDPGALEKVNIELFRPVKVMLAQAGTIQDMITGSREVAAEFKYDGSRFQFHRSDDRTIIYSRRLEDLTDALPDVAEKLNAVCSGDLILDGEVIAIKDGRPMPFQTVLRRIRRKHDVAGHVGEIEMIPLVFDILYKDGRSLIDLPLTERRLILEESVTGSVAPQIRSSDEEELLAFYHAALDEGHEGIMLKVPASPYIPGNRGKHWIKCKPEVETMDLAVIGGEWGEGRRARHFGSFLLACRDDQDHLLPVSRVATGINDETLGILYDLFKDRVISESGKEVTFEPGIIFEIGYSEIQKSPNYASGYALRFPRFVRIRDDKRMDEIESLSSIIGRYRLAGERNGDQSPPRKNTLI</sequence>
<proteinExistence type="inferred from homology"/>
<evidence type="ECO:0000256" key="4">
    <source>
        <dbReference type="ARBA" id="ARBA00022618"/>
    </source>
</evidence>
<dbReference type="EMBL" id="JWHL01000003">
    <property type="protein sequence ID" value="MBR1368558.1"/>
    <property type="molecule type" value="Genomic_DNA"/>
</dbReference>
<evidence type="ECO:0000256" key="6">
    <source>
        <dbReference type="ARBA" id="ARBA00022723"/>
    </source>
</evidence>
<dbReference type="InterPro" id="IPR036599">
    <property type="entry name" value="DNA_ligase_N_sf"/>
</dbReference>
<evidence type="ECO:0000313" key="17">
    <source>
        <dbReference type="EMBL" id="MBR1368558.1"/>
    </source>
</evidence>
<evidence type="ECO:0000256" key="9">
    <source>
        <dbReference type="ARBA" id="ARBA00022840"/>
    </source>
</evidence>
<keyword evidence="18" id="KW-1185">Reference proteome</keyword>
<keyword evidence="11 14" id="KW-0233">DNA recombination</keyword>
<dbReference type="InterPro" id="IPR050191">
    <property type="entry name" value="ATP-dep_DNA_ligase"/>
</dbReference>
<keyword evidence="12 14" id="KW-0234">DNA repair</keyword>
<keyword evidence="9 14" id="KW-0067">ATP-binding</keyword>
<dbReference type="GO" id="GO:0051301">
    <property type="term" value="P:cell division"/>
    <property type="evidence" value="ECO:0007669"/>
    <property type="project" value="UniProtKB-KW"/>
</dbReference>
<dbReference type="AlphaFoldDB" id="A0A8J7W6Q4"/>
<protein>
    <recommendedName>
        <fullName evidence="2 14">DNA ligase</fullName>
        <ecNumber evidence="14">6.5.1.1</ecNumber>
    </recommendedName>
    <alternativeName>
        <fullName evidence="14">Polydeoxyribonucleotide synthase [ATP]</fullName>
    </alternativeName>
</protein>
<dbReference type="PANTHER" id="PTHR45674:SF7">
    <property type="entry name" value="DNA LIGASE"/>
    <property type="match status" value="1"/>
</dbReference>
<dbReference type="SUPFAM" id="SSF50249">
    <property type="entry name" value="Nucleic acid-binding proteins"/>
    <property type="match status" value="1"/>
</dbReference>
<dbReference type="GO" id="GO:0003677">
    <property type="term" value="F:DNA binding"/>
    <property type="evidence" value="ECO:0007669"/>
    <property type="project" value="InterPro"/>
</dbReference>
<feature type="binding site" evidence="14">
    <location>
        <position position="337"/>
    </location>
    <ligand>
        <name>ATP</name>
        <dbReference type="ChEBI" id="CHEBI:30616"/>
    </ligand>
</feature>
<dbReference type="PANTHER" id="PTHR45674">
    <property type="entry name" value="DNA LIGASE 1/3 FAMILY MEMBER"/>
    <property type="match status" value="1"/>
</dbReference>
<dbReference type="SUPFAM" id="SSF56091">
    <property type="entry name" value="DNA ligase/mRNA capping enzyme, catalytic domain"/>
    <property type="match status" value="1"/>
</dbReference>
<dbReference type="InterPro" id="IPR000977">
    <property type="entry name" value="DNA_ligase_ATP-dep"/>
</dbReference>
<evidence type="ECO:0000313" key="18">
    <source>
        <dbReference type="Proteomes" id="UP000730161"/>
    </source>
</evidence>
<evidence type="ECO:0000256" key="14">
    <source>
        <dbReference type="HAMAP-Rule" id="MF_00407"/>
    </source>
</evidence>
<keyword evidence="10 14" id="KW-0460">Magnesium</keyword>
<dbReference type="InterPro" id="IPR012309">
    <property type="entry name" value="DNA_ligase_ATP-dep_C"/>
</dbReference>
<dbReference type="InterPro" id="IPR012308">
    <property type="entry name" value="DNA_ligase_ATP-dep_N"/>
</dbReference>
<feature type="binding site" evidence="14">
    <location>
        <position position="408"/>
    </location>
    <ligand>
        <name>ATP</name>
        <dbReference type="ChEBI" id="CHEBI:30616"/>
    </ligand>
</feature>
<dbReference type="GO" id="GO:0006310">
    <property type="term" value="P:DNA recombination"/>
    <property type="evidence" value="ECO:0007669"/>
    <property type="project" value="UniProtKB-UniRule"/>
</dbReference>
<dbReference type="InterPro" id="IPR012310">
    <property type="entry name" value="DNA_ligase_ATP-dep_cent"/>
</dbReference>
<organism evidence="17 18">
    <name type="scientific">Methanocalculus chunghsingensis</name>
    <dbReference type="NCBI Taxonomy" id="156457"/>
    <lineage>
        <taxon>Archaea</taxon>
        <taxon>Methanobacteriati</taxon>
        <taxon>Methanobacteriota</taxon>
        <taxon>Stenosarchaea group</taxon>
        <taxon>Methanomicrobia</taxon>
        <taxon>Methanomicrobiales</taxon>
        <taxon>Methanocalculaceae</taxon>
        <taxon>Methanocalculus</taxon>
    </lineage>
</organism>
<keyword evidence="7 14" id="KW-0547">Nucleotide-binding</keyword>
<evidence type="ECO:0000256" key="3">
    <source>
        <dbReference type="ARBA" id="ARBA00022598"/>
    </source>
</evidence>
<dbReference type="Gene3D" id="3.30.470.30">
    <property type="entry name" value="DNA ligase/mRNA capping enzyme"/>
    <property type="match status" value="1"/>
</dbReference>
<name>A0A8J7W6Q4_9EURY</name>
<accession>A0A8J7W6Q4</accession>
<dbReference type="Proteomes" id="UP000730161">
    <property type="component" value="Unassembled WGS sequence"/>
</dbReference>
<dbReference type="PROSITE" id="PS50160">
    <property type="entry name" value="DNA_LIGASE_A3"/>
    <property type="match status" value="1"/>
</dbReference>
<dbReference type="InterPro" id="IPR012340">
    <property type="entry name" value="NA-bd_OB-fold"/>
</dbReference>
<comment type="similarity">
    <text evidence="1 14 15">Belongs to the ATP-dependent DNA ligase family.</text>
</comment>
<dbReference type="Pfam" id="PF01068">
    <property type="entry name" value="DNA_ligase_A_M"/>
    <property type="match status" value="1"/>
</dbReference>
<feature type="active site" description="N6-AMP-lysine intermediate" evidence="14">
    <location>
        <position position="249"/>
    </location>
</feature>
<keyword evidence="8 14" id="KW-0227">DNA damage</keyword>
<keyword evidence="4 14" id="KW-0132">Cell division</keyword>
<keyword evidence="3 14" id="KW-0436">Ligase</keyword>
<dbReference type="Pfam" id="PF04675">
    <property type="entry name" value="DNA_ligase_A_N"/>
    <property type="match status" value="1"/>
</dbReference>
<keyword evidence="5 14" id="KW-0235">DNA replication</keyword>
<feature type="binding site" evidence="14">
    <location>
        <position position="254"/>
    </location>
    <ligand>
        <name>ATP</name>
        <dbReference type="ChEBI" id="CHEBI:30616"/>
    </ligand>
</feature>
<comment type="catalytic activity">
    <reaction evidence="14">
        <text>ATP + (deoxyribonucleotide)n-3'-hydroxyl + 5'-phospho-(deoxyribonucleotide)m = (deoxyribonucleotide)n+m + AMP + diphosphate.</text>
        <dbReference type="EC" id="6.5.1.1"/>
    </reaction>
</comment>